<reference evidence="2" key="1">
    <citation type="journal article" date="2014" name="Genome Announc.">
        <title>Draft genome sequence of the plant-pathogenic soil fungus Rhizoctonia solani anastomosis group 3 strain Rhs1AP.</title>
        <authorList>
            <person name="Cubeta M.A."/>
            <person name="Thomas E."/>
            <person name="Dean R.A."/>
            <person name="Jabaji S."/>
            <person name="Neate S.M."/>
            <person name="Tavantzis S."/>
            <person name="Toda T."/>
            <person name="Vilgalys R."/>
            <person name="Bharathan N."/>
            <person name="Fedorova-Abrams N."/>
            <person name="Pakala S.B."/>
            <person name="Pakala S.M."/>
            <person name="Zafar N."/>
            <person name="Joardar V."/>
            <person name="Losada L."/>
            <person name="Nierman W.C."/>
        </authorList>
    </citation>
    <scope>NUCLEOTIDE SEQUENCE [LARGE SCALE GENOMIC DNA]</scope>
    <source>
        <strain evidence="2">AG-3</strain>
    </source>
</reference>
<protein>
    <submittedName>
        <fullName evidence="1">Uncharacterized protein</fullName>
    </submittedName>
</protein>
<accession>X8JR43</accession>
<evidence type="ECO:0000313" key="1">
    <source>
        <dbReference type="EMBL" id="EUC66174.1"/>
    </source>
</evidence>
<evidence type="ECO:0000313" key="2">
    <source>
        <dbReference type="Proteomes" id="UP000030108"/>
    </source>
</evidence>
<proteinExistence type="predicted"/>
<comment type="caution">
    <text evidence="1">The sequence shown here is derived from an EMBL/GenBank/DDBJ whole genome shotgun (WGS) entry which is preliminary data.</text>
</comment>
<dbReference type="Proteomes" id="UP000030108">
    <property type="component" value="Unassembled WGS sequence"/>
</dbReference>
<dbReference type="AlphaFoldDB" id="X8JR43"/>
<sequence>MMGSIPVLGPNCLSRTTFLRTLESRFTAPTMDTLMPAETILAERPMLLFLRPGAMLDILIA</sequence>
<gene>
    <name evidence="1" type="ORF">RSOL_471010</name>
</gene>
<dbReference type="EMBL" id="JATN01000309">
    <property type="protein sequence ID" value="EUC66174.1"/>
    <property type="molecule type" value="Genomic_DNA"/>
</dbReference>
<organism evidence="1 2">
    <name type="scientific">Rhizoctonia solani AG-3 Rhs1AP</name>
    <dbReference type="NCBI Taxonomy" id="1086054"/>
    <lineage>
        <taxon>Eukaryota</taxon>
        <taxon>Fungi</taxon>
        <taxon>Dikarya</taxon>
        <taxon>Basidiomycota</taxon>
        <taxon>Agaricomycotina</taxon>
        <taxon>Agaricomycetes</taxon>
        <taxon>Cantharellales</taxon>
        <taxon>Ceratobasidiaceae</taxon>
        <taxon>Rhizoctonia</taxon>
    </lineage>
</organism>
<name>X8JR43_9AGAM</name>